<evidence type="ECO:0000256" key="1">
    <source>
        <dbReference type="SAM" id="MobiDB-lite"/>
    </source>
</evidence>
<feature type="chain" id="PRO_5046972585" evidence="2">
    <location>
        <begin position="20"/>
        <end position="331"/>
    </location>
</feature>
<dbReference type="EMBL" id="JBFXLT010000022">
    <property type="protein sequence ID" value="KAL2816496.1"/>
    <property type="molecule type" value="Genomic_DNA"/>
</dbReference>
<proteinExistence type="predicted"/>
<accession>A0ABR4HLZ3</accession>
<sequence length="331" mass="35552">MAPTRSTILSLSLALVARAQMTEQDWDAYDPCIDPMTLGTVSLNFEPLFPEPVNFTWDTTRAPDAKVAYWLEYNATHPPAASPHDTYKAMVLGSVTGVPSGGHNGCVGVLGEECADKFAGFIKGDIAGQVNRTEEMLPEALFVLRDEGMPESIGCSESAFPLFYRAINSDLGDGILAREDGESLDIIPSGNELLPFNTYVHQKTPYKSLILKVTIPVIVRVPSEGTPGGMSRISSDEESDEGDDEEETENTEDSESTEDTEDTEHTNEPPAPSDQSETDLSNESTSNGLSTEESSSKELTGEETDNASMGIMWSASLASVAGIVAMAKVLP</sequence>
<feature type="signal peptide" evidence="2">
    <location>
        <begin position="1"/>
        <end position="19"/>
    </location>
</feature>
<keyword evidence="4" id="KW-1185">Reference proteome</keyword>
<dbReference type="Proteomes" id="UP001610334">
    <property type="component" value="Unassembled WGS sequence"/>
</dbReference>
<comment type="caution">
    <text evidence="3">The sequence shown here is derived from an EMBL/GenBank/DDBJ whole genome shotgun (WGS) entry which is preliminary data.</text>
</comment>
<feature type="region of interest" description="Disordered" evidence="1">
    <location>
        <begin position="221"/>
        <end position="305"/>
    </location>
</feature>
<feature type="compositionally biased region" description="Acidic residues" evidence="1">
    <location>
        <begin position="236"/>
        <end position="262"/>
    </location>
</feature>
<evidence type="ECO:0000313" key="4">
    <source>
        <dbReference type="Proteomes" id="UP001610334"/>
    </source>
</evidence>
<evidence type="ECO:0000256" key="2">
    <source>
        <dbReference type="SAM" id="SignalP"/>
    </source>
</evidence>
<keyword evidence="2" id="KW-0732">Signal</keyword>
<organism evidence="3 4">
    <name type="scientific">Aspergillus granulosus</name>
    <dbReference type="NCBI Taxonomy" id="176169"/>
    <lineage>
        <taxon>Eukaryota</taxon>
        <taxon>Fungi</taxon>
        <taxon>Dikarya</taxon>
        <taxon>Ascomycota</taxon>
        <taxon>Pezizomycotina</taxon>
        <taxon>Eurotiomycetes</taxon>
        <taxon>Eurotiomycetidae</taxon>
        <taxon>Eurotiales</taxon>
        <taxon>Aspergillaceae</taxon>
        <taxon>Aspergillus</taxon>
        <taxon>Aspergillus subgen. Nidulantes</taxon>
    </lineage>
</organism>
<feature type="compositionally biased region" description="Polar residues" evidence="1">
    <location>
        <begin position="273"/>
        <end position="287"/>
    </location>
</feature>
<protein>
    <submittedName>
        <fullName evidence="3">Uncharacterized protein</fullName>
    </submittedName>
</protein>
<gene>
    <name evidence="3" type="ORF">BJX63DRAFT_430192</name>
</gene>
<reference evidence="3 4" key="1">
    <citation type="submission" date="2024-07" db="EMBL/GenBank/DDBJ databases">
        <title>Section-level genome sequencing and comparative genomics of Aspergillus sections Usti and Cavernicolus.</title>
        <authorList>
            <consortium name="Lawrence Berkeley National Laboratory"/>
            <person name="Nybo J.L."/>
            <person name="Vesth T.C."/>
            <person name="Theobald S."/>
            <person name="Frisvad J.C."/>
            <person name="Larsen T.O."/>
            <person name="Kjaerboelling I."/>
            <person name="Rothschild-Mancinelli K."/>
            <person name="Lyhne E.K."/>
            <person name="Kogle M.E."/>
            <person name="Barry K."/>
            <person name="Clum A."/>
            <person name="Na H."/>
            <person name="Ledsgaard L."/>
            <person name="Lin J."/>
            <person name="Lipzen A."/>
            <person name="Kuo A."/>
            <person name="Riley R."/>
            <person name="Mondo S."/>
            <person name="Labutti K."/>
            <person name="Haridas S."/>
            <person name="Pangalinan J."/>
            <person name="Salamov A.A."/>
            <person name="Simmons B.A."/>
            <person name="Magnuson J.K."/>
            <person name="Chen J."/>
            <person name="Drula E."/>
            <person name="Henrissat B."/>
            <person name="Wiebenga A."/>
            <person name="Lubbers R.J."/>
            <person name="Gomes A.C."/>
            <person name="Makela M.R."/>
            <person name="Stajich J."/>
            <person name="Grigoriev I.V."/>
            <person name="Mortensen U.H."/>
            <person name="De Vries R.P."/>
            <person name="Baker S.E."/>
            <person name="Andersen M.R."/>
        </authorList>
    </citation>
    <scope>NUCLEOTIDE SEQUENCE [LARGE SCALE GENOMIC DNA]</scope>
    <source>
        <strain evidence="3 4">CBS 588.65</strain>
    </source>
</reference>
<name>A0ABR4HLZ3_9EURO</name>
<evidence type="ECO:0000313" key="3">
    <source>
        <dbReference type="EMBL" id="KAL2816496.1"/>
    </source>
</evidence>